<keyword evidence="1" id="KW-0812">Transmembrane</keyword>
<protein>
    <submittedName>
        <fullName evidence="3">Uncharacterized protein</fullName>
    </submittedName>
</protein>
<organism evidence="2 3">
    <name type="scientific">Bursaphelenchus xylophilus</name>
    <name type="common">Pinewood nematode worm</name>
    <name type="synonym">Aphelenchoides xylophilus</name>
    <dbReference type="NCBI Taxonomy" id="6326"/>
    <lineage>
        <taxon>Eukaryota</taxon>
        <taxon>Metazoa</taxon>
        <taxon>Ecdysozoa</taxon>
        <taxon>Nematoda</taxon>
        <taxon>Chromadorea</taxon>
        <taxon>Rhabditida</taxon>
        <taxon>Tylenchina</taxon>
        <taxon>Tylenchomorpha</taxon>
        <taxon>Aphelenchoidea</taxon>
        <taxon>Aphelenchoididae</taxon>
        <taxon>Bursaphelenchus</taxon>
    </lineage>
</organism>
<dbReference type="Proteomes" id="UP000095284">
    <property type="component" value="Unplaced"/>
</dbReference>
<keyword evidence="1" id="KW-0472">Membrane</keyword>
<dbReference type="WBParaSite" id="BXY_0762800.1">
    <property type="protein sequence ID" value="BXY_0762800.1"/>
    <property type="gene ID" value="BXY_0762800"/>
</dbReference>
<evidence type="ECO:0000313" key="3">
    <source>
        <dbReference type="WBParaSite" id="BXY_0762800.1"/>
    </source>
</evidence>
<accession>A0A1I7S3P7</accession>
<name>A0A1I7S3P7_BURXY</name>
<evidence type="ECO:0000313" key="2">
    <source>
        <dbReference type="Proteomes" id="UP000095284"/>
    </source>
</evidence>
<proteinExistence type="predicted"/>
<reference evidence="3" key="1">
    <citation type="submission" date="2016-11" db="UniProtKB">
        <authorList>
            <consortium name="WormBaseParasite"/>
        </authorList>
    </citation>
    <scope>IDENTIFICATION</scope>
</reference>
<sequence>MTGDSIIKRLQDYENHGIATGGSSNSHFRRLNMRFLFVISFFPLVIHTFGDGTHKNYYYTNLGAPPDNETVIRTKVKRGICLRDHDFICNSHNPNLTCTCYQYDSSKPLQYAKCDQKFQLMDPSTNVLRFKSPMPAHPRYIDFVDEMFVKVIADTAAIDKSNIFILRKTCNSRFMYLYFGIIHDLSEVDFNNIRMMDTSYITPRIFLSNRNLMEQVWVPAQAIDKITSLPEVVCQKCEWYRQNMPNTDIDTQTKKAMLETSKKETFWVEDEEEKKTPGLTNSHIAMIVGASVLSLLLLSILGFSLVNYFCKKNT</sequence>
<feature type="transmembrane region" description="Helical" evidence="1">
    <location>
        <begin position="284"/>
        <end position="310"/>
    </location>
</feature>
<dbReference type="AlphaFoldDB" id="A0A1I7S3P7"/>
<keyword evidence="1" id="KW-1133">Transmembrane helix</keyword>
<evidence type="ECO:0000256" key="1">
    <source>
        <dbReference type="SAM" id="Phobius"/>
    </source>
</evidence>